<feature type="compositionally biased region" description="Basic and acidic residues" evidence="1">
    <location>
        <begin position="203"/>
        <end position="212"/>
    </location>
</feature>
<feature type="region of interest" description="Disordered" evidence="1">
    <location>
        <begin position="240"/>
        <end position="275"/>
    </location>
</feature>
<dbReference type="EMBL" id="JALJOR010000007">
    <property type="protein sequence ID" value="KAK9814479.1"/>
    <property type="molecule type" value="Genomic_DNA"/>
</dbReference>
<organism evidence="3 4">
    <name type="scientific">[Myrmecia] bisecta</name>
    <dbReference type="NCBI Taxonomy" id="41462"/>
    <lineage>
        <taxon>Eukaryota</taxon>
        <taxon>Viridiplantae</taxon>
        <taxon>Chlorophyta</taxon>
        <taxon>core chlorophytes</taxon>
        <taxon>Trebouxiophyceae</taxon>
        <taxon>Trebouxiales</taxon>
        <taxon>Trebouxiaceae</taxon>
        <taxon>Myrmecia</taxon>
    </lineage>
</organism>
<dbReference type="AlphaFoldDB" id="A0AAW1PY28"/>
<sequence>MKFGKLLLKSADELPGMGSIVLRYKVLKKQLKAIRKPDARQGDHAASVCESSYTESLGSASGGLTAEERTFITTLNEDLKRFNDFFMDKEEESIIKLRNLEEQLPRLAGDEERSALRTKFVDLHGEMVLLLHWSLLNYAAVVKILKKHDKRTGVLLRAPFLANVLQQPFYSTEGISRLVRAAEDQVRALSRQPDESESSDISDGERSRRNKAELFKRTQAALGMWRELGEKASTPSTVLWDDRAGLDKPSAGVSPRRAASGNARAADTVQPSTEARPEGVPFMAFASLGNGGSEPDAKVGAAAAVRRAFPVLSEPSQMDARGANSDKGPQTDPRGVGFPKEVPKRRAPTGEVAGKPVDGGGMATEPALERSPKRLRSRQG</sequence>
<gene>
    <name evidence="3" type="ORF">WJX72_006578</name>
</gene>
<reference evidence="3 4" key="1">
    <citation type="journal article" date="2024" name="Nat. Commun.">
        <title>Phylogenomics reveals the evolutionary origins of lichenization in chlorophyte algae.</title>
        <authorList>
            <person name="Puginier C."/>
            <person name="Libourel C."/>
            <person name="Otte J."/>
            <person name="Skaloud P."/>
            <person name="Haon M."/>
            <person name="Grisel S."/>
            <person name="Petersen M."/>
            <person name="Berrin J.G."/>
            <person name="Delaux P.M."/>
            <person name="Dal Grande F."/>
            <person name="Keller J."/>
        </authorList>
    </citation>
    <scope>NUCLEOTIDE SEQUENCE [LARGE SCALE GENOMIC DNA]</scope>
    <source>
        <strain evidence="3 4">SAG 2043</strain>
    </source>
</reference>
<dbReference type="PROSITE" id="PS51382">
    <property type="entry name" value="SPX"/>
    <property type="match status" value="1"/>
</dbReference>
<dbReference type="GO" id="GO:0016036">
    <property type="term" value="P:cellular response to phosphate starvation"/>
    <property type="evidence" value="ECO:0007669"/>
    <property type="project" value="InterPro"/>
</dbReference>
<dbReference type="Pfam" id="PF03105">
    <property type="entry name" value="SPX"/>
    <property type="match status" value="1"/>
</dbReference>
<dbReference type="InterPro" id="IPR031142">
    <property type="entry name" value="SPX_prot"/>
</dbReference>
<proteinExistence type="predicted"/>
<feature type="region of interest" description="Disordered" evidence="1">
    <location>
        <begin position="311"/>
        <end position="380"/>
    </location>
</feature>
<evidence type="ECO:0000256" key="1">
    <source>
        <dbReference type="SAM" id="MobiDB-lite"/>
    </source>
</evidence>
<dbReference type="InterPro" id="IPR004331">
    <property type="entry name" value="SPX_dom"/>
</dbReference>
<feature type="domain" description="SPX" evidence="2">
    <location>
        <begin position="1"/>
        <end position="162"/>
    </location>
</feature>
<evidence type="ECO:0000259" key="2">
    <source>
        <dbReference type="PROSITE" id="PS51382"/>
    </source>
</evidence>
<evidence type="ECO:0000313" key="3">
    <source>
        <dbReference type="EMBL" id="KAK9814479.1"/>
    </source>
</evidence>
<name>A0AAW1PY28_9CHLO</name>
<comment type="caution">
    <text evidence="3">The sequence shown here is derived from an EMBL/GenBank/DDBJ whole genome shotgun (WGS) entry which is preliminary data.</text>
</comment>
<dbReference type="Proteomes" id="UP001489004">
    <property type="component" value="Unassembled WGS sequence"/>
</dbReference>
<dbReference type="PANTHER" id="PTHR45978">
    <property type="entry name" value="SPX DOMAIN-CONTAINING PROTEIN 3"/>
    <property type="match status" value="1"/>
</dbReference>
<dbReference type="PANTHER" id="PTHR45978:SF7">
    <property type="entry name" value="SPX DOMAIN-CONTAINING PROTEIN 4"/>
    <property type="match status" value="1"/>
</dbReference>
<evidence type="ECO:0000313" key="4">
    <source>
        <dbReference type="Proteomes" id="UP001489004"/>
    </source>
</evidence>
<protein>
    <recommendedName>
        <fullName evidence="2">SPX domain-containing protein</fullName>
    </recommendedName>
</protein>
<feature type="region of interest" description="Disordered" evidence="1">
    <location>
        <begin position="187"/>
        <end position="212"/>
    </location>
</feature>
<accession>A0AAW1PY28</accession>
<keyword evidence="4" id="KW-1185">Reference proteome</keyword>